<dbReference type="Gene3D" id="3.40.50.1110">
    <property type="entry name" value="SGNH hydrolase"/>
    <property type="match status" value="1"/>
</dbReference>
<dbReference type="PANTHER" id="PTHR45642">
    <property type="entry name" value="GDSL ESTERASE/LIPASE EXL3"/>
    <property type="match status" value="1"/>
</dbReference>
<dbReference type="Proteomes" id="UP001174677">
    <property type="component" value="Chromosome 14"/>
</dbReference>
<feature type="signal peptide" evidence="2">
    <location>
        <begin position="1"/>
        <end position="27"/>
    </location>
</feature>
<comment type="caution">
    <text evidence="3">The sequence shown here is derived from an EMBL/GenBank/DDBJ whole genome shotgun (WGS) entry which is preliminary data.</text>
</comment>
<evidence type="ECO:0000313" key="3">
    <source>
        <dbReference type="EMBL" id="KAJ9160364.1"/>
    </source>
</evidence>
<dbReference type="InterPro" id="IPR035669">
    <property type="entry name" value="SGNH_plant_lipase-like"/>
</dbReference>
<dbReference type="PANTHER" id="PTHR45642:SF96">
    <property type="entry name" value="GDSL ESTERASE_LIPASE"/>
    <property type="match status" value="1"/>
</dbReference>
<sequence length="365" mass="40383">MEPKATTQMRIIFSIVSFFSLLPSLMAAASSSNNINYITAVFGFGDSTIDAGNNNYLATDTRSDHPPYGVDFPFHIPTGRFSNGKLPIDFIVSSLALKESLPPYLDPRLTDEDLLTGASFGSAGSGLDPLTAQSSNVLNISTQLDLFDRALRRIKGLVGDRRASFIVENALFFFSIGSNDLLFNFYDSPARTSEFTISGYQDYLLQNLEAAIQRLYNRGGRRFVVTSLSPIGCLPLEVTLFSNTSQRMCVQQQNNDSIAYNVKLQLLASRLETQVLQGSKVAYYNVYNPMEDFIYNPNKYGFKQTLKGCCGTGLVEVGSTCNVTTPICSDRSEYVFWDAVHPSLKTYRYLAEVAILTVISHVLGH</sequence>
<dbReference type="CDD" id="cd01837">
    <property type="entry name" value="SGNH_plant_lipase_like"/>
    <property type="match status" value="1"/>
</dbReference>
<keyword evidence="2" id="KW-0732">Signal</keyword>
<dbReference type="InterPro" id="IPR001087">
    <property type="entry name" value="GDSL"/>
</dbReference>
<protein>
    <submittedName>
        <fullName evidence="3">Uncharacterized protein</fullName>
    </submittedName>
</protein>
<dbReference type="InterPro" id="IPR050592">
    <property type="entry name" value="GDSL_lipolytic_enzyme"/>
</dbReference>
<proteinExistence type="inferred from homology"/>
<keyword evidence="4" id="KW-1185">Reference proteome</keyword>
<evidence type="ECO:0000256" key="1">
    <source>
        <dbReference type="ARBA" id="ARBA00008668"/>
    </source>
</evidence>
<dbReference type="SUPFAM" id="SSF52266">
    <property type="entry name" value="SGNH hydrolase"/>
    <property type="match status" value="1"/>
</dbReference>
<comment type="similarity">
    <text evidence="1">Belongs to the 'GDSL' lipolytic enzyme family.</text>
</comment>
<dbReference type="InterPro" id="IPR036514">
    <property type="entry name" value="SGNH_hydro_sf"/>
</dbReference>
<evidence type="ECO:0000313" key="4">
    <source>
        <dbReference type="Proteomes" id="UP001174677"/>
    </source>
</evidence>
<evidence type="ECO:0000256" key="2">
    <source>
        <dbReference type="SAM" id="SignalP"/>
    </source>
</evidence>
<feature type="chain" id="PRO_5045161727" evidence="2">
    <location>
        <begin position="28"/>
        <end position="365"/>
    </location>
</feature>
<reference evidence="3" key="1">
    <citation type="journal article" date="2023" name="Plant Biotechnol. J.">
        <title>Chromosome-level wild Hevea brasiliensis genome provides new tools for genomic-assisted breeding and valuable loci to elevate rubber yield.</title>
        <authorList>
            <person name="Cheng H."/>
            <person name="Song X."/>
            <person name="Hu Y."/>
            <person name="Wu T."/>
            <person name="Yang Q."/>
            <person name="An Z."/>
            <person name="Feng S."/>
            <person name="Deng Z."/>
            <person name="Wu W."/>
            <person name="Zeng X."/>
            <person name="Tu M."/>
            <person name="Wang X."/>
            <person name="Huang H."/>
        </authorList>
    </citation>
    <scope>NUCLEOTIDE SEQUENCE</scope>
    <source>
        <strain evidence="3">MT/VB/25A 57/8</strain>
    </source>
</reference>
<gene>
    <name evidence="3" type="ORF">P3X46_025772</name>
</gene>
<name>A0ABQ9LA06_HEVBR</name>
<dbReference type="EMBL" id="JARPOI010000014">
    <property type="protein sequence ID" value="KAJ9160364.1"/>
    <property type="molecule type" value="Genomic_DNA"/>
</dbReference>
<organism evidence="3 4">
    <name type="scientific">Hevea brasiliensis</name>
    <name type="common">Para rubber tree</name>
    <name type="synonym">Siphonia brasiliensis</name>
    <dbReference type="NCBI Taxonomy" id="3981"/>
    <lineage>
        <taxon>Eukaryota</taxon>
        <taxon>Viridiplantae</taxon>
        <taxon>Streptophyta</taxon>
        <taxon>Embryophyta</taxon>
        <taxon>Tracheophyta</taxon>
        <taxon>Spermatophyta</taxon>
        <taxon>Magnoliopsida</taxon>
        <taxon>eudicotyledons</taxon>
        <taxon>Gunneridae</taxon>
        <taxon>Pentapetalae</taxon>
        <taxon>rosids</taxon>
        <taxon>fabids</taxon>
        <taxon>Malpighiales</taxon>
        <taxon>Euphorbiaceae</taxon>
        <taxon>Crotonoideae</taxon>
        <taxon>Micrandreae</taxon>
        <taxon>Hevea</taxon>
    </lineage>
</organism>
<accession>A0ABQ9LA06</accession>
<dbReference type="Pfam" id="PF00657">
    <property type="entry name" value="Lipase_GDSL"/>
    <property type="match status" value="1"/>
</dbReference>